<dbReference type="Proteomes" id="UP001219934">
    <property type="component" value="Unassembled WGS sequence"/>
</dbReference>
<reference evidence="1" key="1">
    <citation type="submission" date="2022-11" db="EMBL/GenBank/DDBJ databases">
        <title>Chromosome-level genome of Pogonophryne albipinna.</title>
        <authorList>
            <person name="Jo E."/>
        </authorList>
    </citation>
    <scope>NUCLEOTIDE SEQUENCE</scope>
    <source>
        <strain evidence="1">SGF0006</strain>
        <tissue evidence="1">Muscle</tissue>
    </source>
</reference>
<sequence>MQPYCRAESVPGRPLTVRAGCPPNLLLQRDASWPAAASAATIVTSEAGEGEREKMGAASLHHAHPLTEMLNLTLASLPLVAGFQIIVKEFTRLMSMDLNEEPRQGCIEPKEEGLPWYMWENPSTIMKMCEPTDPEEDVIKGMVIGVLSVVEDV</sequence>
<name>A0AAD6FC64_9TELE</name>
<organism evidence="1 2">
    <name type="scientific">Pogonophryne albipinna</name>
    <dbReference type="NCBI Taxonomy" id="1090488"/>
    <lineage>
        <taxon>Eukaryota</taxon>
        <taxon>Metazoa</taxon>
        <taxon>Chordata</taxon>
        <taxon>Craniata</taxon>
        <taxon>Vertebrata</taxon>
        <taxon>Euteleostomi</taxon>
        <taxon>Actinopterygii</taxon>
        <taxon>Neopterygii</taxon>
        <taxon>Teleostei</taxon>
        <taxon>Neoteleostei</taxon>
        <taxon>Acanthomorphata</taxon>
        <taxon>Eupercaria</taxon>
        <taxon>Perciformes</taxon>
        <taxon>Notothenioidei</taxon>
        <taxon>Pogonophryne</taxon>
    </lineage>
</organism>
<evidence type="ECO:0000313" key="1">
    <source>
        <dbReference type="EMBL" id="KAJ4929366.1"/>
    </source>
</evidence>
<comment type="caution">
    <text evidence="1">The sequence shown here is derived from an EMBL/GenBank/DDBJ whole genome shotgun (WGS) entry which is preliminary data.</text>
</comment>
<dbReference type="AlphaFoldDB" id="A0AAD6FC64"/>
<accession>A0AAD6FC64</accession>
<evidence type="ECO:0000313" key="2">
    <source>
        <dbReference type="Proteomes" id="UP001219934"/>
    </source>
</evidence>
<proteinExistence type="predicted"/>
<protein>
    <submittedName>
        <fullName evidence="1">Uncharacterized protein</fullName>
    </submittedName>
</protein>
<gene>
    <name evidence="1" type="ORF">JOQ06_004975</name>
</gene>
<dbReference type="EMBL" id="JAPTMU010000017">
    <property type="protein sequence ID" value="KAJ4929366.1"/>
    <property type="molecule type" value="Genomic_DNA"/>
</dbReference>
<keyword evidence="2" id="KW-1185">Reference proteome</keyword>